<evidence type="ECO:0000256" key="10">
    <source>
        <dbReference type="ARBA" id="ARBA00022853"/>
    </source>
</evidence>
<dbReference type="SUPFAM" id="SSF57850">
    <property type="entry name" value="RING/U-box"/>
    <property type="match status" value="1"/>
</dbReference>
<keyword evidence="8 14" id="KW-0833">Ubl conjugation pathway</keyword>
<dbReference type="Pfam" id="PF13920">
    <property type="entry name" value="zf-C3HC4_3"/>
    <property type="match status" value="1"/>
</dbReference>
<evidence type="ECO:0000256" key="7">
    <source>
        <dbReference type="ARBA" id="ARBA00022771"/>
    </source>
</evidence>
<dbReference type="EC" id="2.3.2.27" evidence="14"/>
<comment type="pathway">
    <text evidence="3 14">Protein modification; protein ubiquitination.</text>
</comment>
<dbReference type="Proteomes" id="UP000316726">
    <property type="component" value="Chromosome 13"/>
</dbReference>
<dbReference type="InterPro" id="IPR013083">
    <property type="entry name" value="Znf_RING/FYVE/PHD"/>
</dbReference>
<evidence type="ECO:0000256" key="11">
    <source>
        <dbReference type="ARBA" id="ARBA00023054"/>
    </source>
</evidence>
<dbReference type="InterPro" id="IPR013956">
    <property type="entry name" value="E3_ubiquit_lig_Bre1"/>
</dbReference>
<protein>
    <recommendedName>
        <fullName evidence="14">E3 ubiquitin protein ligase</fullName>
        <ecNumber evidence="14">2.3.2.27</ecNumber>
    </recommendedName>
</protein>
<dbReference type="Gene3D" id="3.30.40.10">
    <property type="entry name" value="Zinc/RING finger domain, C3HC4 (zinc finger)"/>
    <property type="match status" value="1"/>
</dbReference>
<evidence type="ECO:0000313" key="19">
    <source>
        <dbReference type="Proteomes" id="UP000316726"/>
    </source>
</evidence>
<feature type="domain" description="RING-type" evidence="17">
    <location>
        <begin position="308"/>
        <end position="349"/>
    </location>
</feature>
<evidence type="ECO:0000256" key="14">
    <source>
        <dbReference type="RuleBase" id="RU365038"/>
    </source>
</evidence>
<keyword evidence="19" id="KW-1185">Reference proteome</keyword>
<evidence type="ECO:0000256" key="5">
    <source>
        <dbReference type="ARBA" id="ARBA00022679"/>
    </source>
</evidence>
<reference evidence="18 19" key="1">
    <citation type="submission" date="2018-07" db="EMBL/GenBank/DDBJ databases">
        <title>The complete nuclear genome of the prasinophyte Chloropicon primus (CCMP1205).</title>
        <authorList>
            <person name="Pombert J.-F."/>
            <person name="Otis C."/>
            <person name="Turmel M."/>
            <person name="Lemieux C."/>
        </authorList>
    </citation>
    <scope>NUCLEOTIDE SEQUENCE [LARGE SCALE GENOMIC DNA]</scope>
    <source>
        <strain evidence="18 19">CCMP1205</strain>
    </source>
</reference>
<gene>
    <name evidence="18" type="ORF">A3770_13p69080</name>
</gene>
<evidence type="ECO:0000256" key="6">
    <source>
        <dbReference type="ARBA" id="ARBA00022723"/>
    </source>
</evidence>
<evidence type="ECO:0000259" key="17">
    <source>
        <dbReference type="PROSITE" id="PS50089"/>
    </source>
</evidence>
<keyword evidence="10 14" id="KW-0156">Chromatin regulator</keyword>
<proteinExistence type="inferred from homology"/>
<dbReference type="PROSITE" id="PS50089">
    <property type="entry name" value="ZF_RING_2"/>
    <property type="match status" value="1"/>
</dbReference>
<dbReference type="PANTHER" id="PTHR23163:SF0">
    <property type="entry name" value="E3 UBIQUITIN-PROTEIN LIGASE BRE1"/>
    <property type="match status" value="1"/>
</dbReference>
<evidence type="ECO:0000256" key="8">
    <source>
        <dbReference type="ARBA" id="ARBA00022786"/>
    </source>
</evidence>
<evidence type="ECO:0000313" key="18">
    <source>
        <dbReference type="EMBL" id="QDZ24390.1"/>
    </source>
</evidence>
<dbReference type="EMBL" id="CP031046">
    <property type="protein sequence ID" value="QDZ24390.1"/>
    <property type="molecule type" value="Genomic_DNA"/>
</dbReference>
<dbReference type="CDD" id="cd16449">
    <property type="entry name" value="RING-HC"/>
    <property type="match status" value="1"/>
</dbReference>
<sequence>MVETETKAGTFGGCCGPERLGSFPTFHGDLLGALHGCGTFGGDSGSMQGAGEVGVGEENGHRRSGGGVGPPPPGPSAVGAPGLEGPRVRTAETAQKMLRVIATDEVDVETSELLDKVRESITEVSANKKPRKRARLRDSADWTIQGPEPLAGLAGDGHEGTGAGADSIAEGPGLAAAAVEGGGGGETGDLLKLAAGLLGPESGEGASGADINSFALNAVVVLAKAALRRDGESPNTRALQETLENMHLQYNSLANETSFLQSKLKREKDTCSGLERDVDRISRDICELREENRGLKTELEGLEAQVRCRICYESRRNCLLMPCLHHLFCTRCIDLHFQSSGARTCPVCRKGVSGVLVTQLE</sequence>
<dbReference type="GO" id="GO:0016567">
    <property type="term" value="P:protein ubiquitination"/>
    <property type="evidence" value="ECO:0007669"/>
    <property type="project" value="UniProtKB-UniRule"/>
</dbReference>
<accession>A0A5B8MY08</accession>
<dbReference type="GO" id="GO:0005634">
    <property type="term" value="C:nucleus"/>
    <property type="evidence" value="ECO:0007669"/>
    <property type="project" value="UniProtKB-SubCell"/>
</dbReference>
<dbReference type="PANTHER" id="PTHR23163">
    <property type="entry name" value="RING FINGER PROTEIN-RELATED"/>
    <property type="match status" value="1"/>
</dbReference>
<dbReference type="STRING" id="1764295.A0A5B8MY08"/>
<dbReference type="SMART" id="SM00184">
    <property type="entry name" value="RING"/>
    <property type="match status" value="1"/>
</dbReference>
<feature type="region of interest" description="Disordered" evidence="16">
    <location>
        <begin position="48"/>
        <end position="85"/>
    </location>
</feature>
<keyword evidence="12 14" id="KW-0539">Nucleus</keyword>
<name>A0A5B8MY08_9CHLO</name>
<evidence type="ECO:0000256" key="9">
    <source>
        <dbReference type="ARBA" id="ARBA00022833"/>
    </source>
</evidence>
<evidence type="ECO:0000256" key="13">
    <source>
        <dbReference type="PROSITE-ProRule" id="PRU00175"/>
    </source>
</evidence>
<dbReference type="AlphaFoldDB" id="A0A5B8MY08"/>
<organism evidence="18 19">
    <name type="scientific">Chloropicon primus</name>
    <dbReference type="NCBI Taxonomy" id="1764295"/>
    <lineage>
        <taxon>Eukaryota</taxon>
        <taxon>Viridiplantae</taxon>
        <taxon>Chlorophyta</taxon>
        <taxon>Chloropicophyceae</taxon>
        <taxon>Chloropicales</taxon>
        <taxon>Chloropicaceae</taxon>
        <taxon>Chloropicon</taxon>
    </lineage>
</organism>
<evidence type="ECO:0000256" key="16">
    <source>
        <dbReference type="SAM" id="MobiDB-lite"/>
    </source>
</evidence>
<dbReference type="GO" id="GO:0033503">
    <property type="term" value="C:HULC complex"/>
    <property type="evidence" value="ECO:0007669"/>
    <property type="project" value="TreeGrafter"/>
</dbReference>
<dbReference type="InterPro" id="IPR001841">
    <property type="entry name" value="Znf_RING"/>
</dbReference>
<keyword evidence="11 14" id="KW-0175">Coiled coil</keyword>
<comment type="similarity">
    <text evidence="4 14">Belongs to the BRE1 family.</text>
</comment>
<feature type="coiled-coil region" evidence="15">
    <location>
        <begin position="236"/>
        <end position="305"/>
    </location>
</feature>
<evidence type="ECO:0000256" key="3">
    <source>
        <dbReference type="ARBA" id="ARBA00004906"/>
    </source>
</evidence>
<keyword evidence="7 13" id="KW-0863">Zinc-finger</keyword>
<keyword evidence="9 14" id="KW-0862">Zinc</keyword>
<evidence type="ECO:0000256" key="4">
    <source>
        <dbReference type="ARBA" id="ARBA00005555"/>
    </source>
</evidence>
<feature type="region of interest" description="Disordered" evidence="16">
    <location>
        <begin position="125"/>
        <end position="168"/>
    </location>
</feature>
<dbReference type="OrthoDB" id="568470at2759"/>
<evidence type="ECO:0000256" key="12">
    <source>
        <dbReference type="ARBA" id="ARBA00023242"/>
    </source>
</evidence>
<dbReference type="GO" id="GO:0006325">
    <property type="term" value="P:chromatin organization"/>
    <property type="evidence" value="ECO:0007669"/>
    <property type="project" value="UniProtKB-KW"/>
</dbReference>
<comment type="catalytic activity">
    <reaction evidence="1 14">
        <text>S-ubiquitinyl-[E2 ubiquitin-conjugating enzyme]-L-cysteine + [acceptor protein]-L-lysine = [E2 ubiquitin-conjugating enzyme]-L-cysteine + N(6)-ubiquitinyl-[acceptor protein]-L-lysine.</text>
        <dbReference type="EC" id="2.3.2.27"/>
    </reaction>
</comment>
<evidence type="ECO:0000256" key="2">
    <source>
        <dbReference type="ARBA" id="ARBA00004123"/>
    </source>
</evidence>
<keyword evidence="5 14" id="KW-0808">Transferase</keyword>
<dbReference type="GO" id="GO:0008270">
    <property type="term" value="F:zinc ion binding"/>
    <property type="evidence" value="ECO:0007669"/>
    <property type="project" value="UniProtKB-KW"/>
</dbReference>
<evidence type="ECO:0000256" key="15">
    <source>
        <dbReference type="SAM" id="Coils"/>
    </source>
</evidence>
<evidence type="ECO:0000256" key="1">
    <source>
        <dbReference type="ARBA" id="ARBA00000900"/>
    </source>
</evidence>
<dbReference type="GO" id="GO:0061630">
    <property type="term" value="F:ubiquitin protein ligase activity"/>
    <property type="evidence" value="ECO:0007669"/>
    <property type="project" value="UniProtKB-EC"/>
</dbReference>
<keyword evidence="6 14" id="KW-0479">Metal-binding</keyword>
<comment type="subcellular location">
    <subcellularLocation>
        <location evidence="2 14">Nucleus</location>
    </subcellularLocation>
</comment>